<protein>
    <submittedName>
        <fullName evidence="1">Uncharacterized protein</fullName>
    </submittedName>
</protein>
<dbReference type="EMBL" id="JABDTM020028823">
    <property type="protein sequence ID" value="KAH0808354.1"/>
    <property type="molecule type" value="Genomic_DNA"/>
</dbReference>
<comment type="caution">
    <text evidence="1">The sequence shown here is derived from an EMBL/GenBank/DDBJ whole genome shotgun (WGS) entry which is preliminary data.</text>
</comment>
<proteinExistence type="predicted"/>
<organism evidence="1 2">
    <name type="scientific">Tenebrio molitor</name>
    <name type="common">Yellow mealworm beetle</name>
    <dbReference type="NCBI Taxonomy" id="7067"/>
    <lineage>
        <taxon>Eukaryota</taxon>
        <taxon>Metazoa</taxon>
        <taxon>Ecdysozoa</taxon>
        <taxon>Arthropoda</taxon>
        <taxon>Hexapoda</taxon>
        <taxon>Insecta</taxon>
        <taxon>Pterygota</taxon>
        <taxon>Neoptera</taxon>
        <taxon>Endopterygota</taxon>
        <taxon>Coleoptera</taxon>
        <taxon>Polyphaga</taxon>
        <taxon>Cucujiformia</taxon>
        <taxon>Tenebrionidae</taxon>
        <taxon>Tenebrio</taxon>
    </lineage>
</organism>
<dbReference type="Proteomes" id="UP000719412">
    <property type="component" value="Unassembled WGS sequence"/>
</dbReference>
<keyword evidence="2" id="KW-1185">Reference proteome</keyword>
<reference evidence="1" key="2">
    <citation type="submission" date="2021-08" db="EMBL/GenBank/DDBJ databases">
        <authorList>
            <person name="Eriksson T."/>
        </authorList>
    </citation>
    <scope>NUCLEOTIDE SEQUENCE</scope>
    <source>
        <strain evidence="1">Stoneville</strain>
        <tissue evidence="1">Whole head</tissue>
    </source>
</reference>
<reference evidence="1" key="1">
    <citation type="journal article" date="2020" name="J Insects Food Feed">
        <title>The yellow mealworm (Tenebrio molitor) genome: a resource for the emerging insects as food and feed industry.</title>
        <authorList>
            <person name="Eriksson T."/>
            <person name="Andere A."/>
            <person name="Kelstrup H."/>
            <person name="Emery V."/>
            <person name="Picard C."/>
        </authorList>
    </citation>
    <scope>NUCLEOTIDE SEQUENCE</scope>
    <source>
        <strain evidence="1">Stoneville</strain>
        <tissue evidence="1">Whole head</tissue>
    </source>
</reference>
<dbReference type="AlphaFoldDB" id="A0A8J6H588"/>
<evidence type="ECO:0000313" key="1">
    <source>
        <dbReference type="EMBL" id="KAH0808354.1"/>
    </source>
</evidence>
<sequence>MYVKKSKTRRKILQDLRRRRRRAATINKYRPDAAPLTLRDDRTCGGTYMCGWPGAPAVDWRVASPWRAGCQGPAAASSCPSPLTRATDSAVLSSCRFAIAQGLDHHAPTGITRSPSLISSPPAHSKQSHWSSHACHLLWSGHLLEPRSGTISTMDLFITNAQLTCWVKWGCFRRKEPGGRISYHYGMKHLEDFSQNYHLGNSNVTMKIIWLPGYRNLLVSDMLYHGPETLEMC</sequence>
<gene>
    <name evidence="1" type="ORF">GEV33_014429</name>
</gene>
<name>A0A8J6H588_TENMO</name>
<accession>A0A8J6H588</accession>
<evidence type="ECO:0000313" key="2">
    <source>
        <dbReference type="Proteomes" id="UP000719412"/>
    </source>
</evidence>